<dbReference type="InterPro" id="IPR029033">
    <property type="entry name" value="His_PPase_superfam"/>
</dbReference>
<dbReference type="SUPFAM" id="SSF53254">
    <property type="entry name" value="Phosphoglycerate mutase-like"/>
    <property type="match status" value="1"/>
</dbReference>
<dbReference type="Pfam" id="PF00300">
    <property type="entry name" value="His_Phos_1"/>
    <property type="match status" value="1"/>
</dbReference>
<dbReference type="Proteomes" id="UP000679307">
    <property type="component" value="Chromosome"/>
</dbReference>
<reference evidence="1 2" key="1">
    <citation type="submission" date="2021-05" db="EMBL/GenBank/DDBJ databases">
        <title>Complete genome of Nocardioides aquaticus KCTC 9944T isolated from meromictic and hypersaline Ekho Lake, Antarctica.</title>
        <authorList>
            <person name="Hwang K."/>
            <person name="Kim K.M."/>
            <person name="Choe H."/>
        </authorList>
    </citation>
    <scope>NUCLEOTIDE SEQUENCE [LARGE SCALE GENOMIC DNA]</scope>
    <source>
        <strain evidence="1 2">KCTC 9944</strain>
    </source>
</reference>
<evidence type="ECO:0000313" key="2">
    <source>
        <dbReference type="Proteomes" id="UP000679307"/>
    </source>
</evidence>
<dbReference type="InterPro" id="IPR050275">
    <property type="entry name" value="PGM_Phosphatase"/>
</dbReference>
<dbReference type="Gene3D" id="3.40.50.1240">
    <property type="entry name" value="Phosphoglycerate mutase-like"/>
    <property type="match status" value="1"/>
</dbReference>
<protein>
    <recommendedName>
        <fullName evidence="3">Histidine phosphatase family protein</fullName>
    </recommendedName>
</protein>
<keyword evidence="2" id="KW-1185">Reference proteome</keyword>
<dbReference type="PANTHER" id="PTHR48100:SF1">
    <property type="entry name" value="HISTIDINE PHOSPHATASE FAMILY PROTEIN-RELATED"/>
    <property type="match status" value="1"/>
</dbReference>
<dbReference type="RefSeq" id="WP_214057222.1">
    <property type="nucleotide sequence ID" value="NZ_BAAAHS010000022.1"/>
</dbReference>
<evidence type="ECO:0008006" key="3">
    <source>
        <dbReference type="Google" id="ProtNLM"/>
    </source>
</evidence>
<name>A0ABX8ES62_9ACTN</name>
<evidence type="ECO:0000313" key="1">
    <source>
        <dbReference type="EMBL" id="QVT81933.1"/>
    </source>
</evidence>
<dbReference type="InterPro" id="IPR013078">
    <property type="entry name" value="His_Pase_superF_clade-1"/>
</dbReference>
<dbReference type="SMART" id="SM00855">
    <property type="entry name" value="PGAM"/>
    <property type="match status" value="1"/>
</dbReference>
<organism evidence="1 2">
    <name type="scientific">Nocardioides aquaticus</name>
    <dbReference type="NCBI Taxonomy" id="160826"/>
    <lineage>
        <taxon>Bacteria</taxon>
        <taxon>Bacillati</taxon>
        <taxon>Actinomycetota</taxon>
        <taxon>Actinomycetes</taxon>
        <taxon>Propionibacteriales</taxon>
        <taxon>Nocardioidaceae</taxon>
        <taxon>Nocardioides</taxon>
    </lineage>
</organism>
<dbReference type="CDD" id="cd07067">
    <property type="entry name" value="HP_PGM_like"/>
    <property type="match status" value="1"/>
</dbReference>
<dbReference type="PANTHER" id="PTHR48100">
    <property type="entry name" value="BROAD-SPECIFICITY PHOSPHATASE YOR283W-RELATED"/>
    <property type="match status" value="1"/>
</dbReference>
<accession>A0ABX8ES62</accession>
<sequence length="235" mass="24810">MTLVLVVRHGQASFGADDYDVLSDLGWEQARALGTHLAAQGVRPAAVVRGTLRRQRETVEGLLAGLADAGAPGPDPEAVRVDAGWDEFDHLGVVAAHPDLPQGGTAALDRREFQRVFVEATGRWALDEAGEGDYPETFAAFVARSRGALADAVSVGDEAGGVVVAVTSGGPIGAVAAGLVDPDGTDRPTLVRLWERFNTVCVNSSVTRVLVGSTGTRMLTFNEHTHLDRARVSYR</sequence>
<proteinExistence type="predicted"/>
<dbReference type="EMBL" id="CP075371">
    <property type="protein sequence ID" value="QVT81933.1"/>
    <property type="molecule type" value="Genomic_DNA"/>
</dbReference>
<gene>
    <name evidence="1" type="ORF">ENKNEFLB_04352</name>
</gene>